<evidence type="ECO:0000256" key="2">
    <source>
        <dbReference type="SAM" id="SignalP"/>
    </source>
</evidence>
<dbReference type="GO" id="GO:0006508">
    <property type="term" value="P:proteolysis"/>
    <property type="evidence" value="ECO:0007669"/>
    <property type="project" value="InterPro"/>
</dbReference>
<dbReference type="InterPro" id="IPR001254">
    <property type="entry name" value="Trypsin_dom"/>
</dbReference>
<dbReference type="OrthoDB" id="10051896at2759"/>
<dbReference type="SUPFAM" id="SSF50494">
    <property type="entry name" value="Trypsin-like serine proteases"/>
    <property type="match status" value="1"/>
</dbReference>
<dbReference type="InterPro" id="IPR018114">
    <property type="entry name" value="TRYPSIN_HIS"/>
</dbReference>
<evidence type="ECO:0000259" key="3">
    <source>
        <dbReference type="Pfam" id="PF00089"/>
    </source>
</evidence>
<dbReference type="EMBL" id="CAJNOC010003444">
    <property type="protein sequence ID" value="CAF0982849.1"/>
    <property type="molecule type" value="Genomic_DNA"/>
</dbReference>
<protein>
    <recommendedName>
        <fullName evidence="3">Peptidase S1 domain-containing protein</fullName>
    </recommendedName>
</protein>
<dbReference type="PANTHER" id="PTHR24252">
    <property type="entry name" value="ACROSIN-RELATED"/>
    <property type="match status" value="1"/>
</dbReference>
<dbReference type="GO" id="GO:0004252">
    <property type="term" value="F:serine-type endopeptidase activity"/>
    <property type="evidence" value="ECO:0007669"/>
    <property type="project" value="InterPro"/>
</dbReference>
<reference evidence="4" key="1">
    <citation type="submission" date="2021-02" db="EMBL/GenBank/DDBJ databases">
        <authorList>
            <person name="Nowell W R."/>
        </authorList>
    </citation>
    <scope>NUCLEOTIDE SEQUENCE</scope>
    <source>
        <strain evidence="4">Ploen Becks lab</strain>
    </source>
</reference>
<dbReference type="Gene3D" id="2.40.10.10">
    <property type="entry name" value="Trypsin-like serine proteases"/>
    <property type="match status" value="1"/>
</dbReference>
<dbReference type="InterPro" id="IPR043504">
    <property type="entry name" value="Peptidase_S1_PA_chymotrypsin"/>
</dbReference>
<dbReference type="AlphaFoldDB" id="A0A814FBL0"/>
<gene>
    <name evidence="4" type="ORF">OXX778_LOCUS15513</name>
</gene>
<dbReference type="InterPro" id="IPR009003">
    <property type="entry name" value="Peptidase_S1_PA"/>
</dbReference>
<evidence type="ECO:0000313" key="4">
    <source>
        <dbReference type="EMBL" id="CAF0982849.1"/>
    </source>
</evidence>
<accession>A0A814FBL0</accession>
<dbReference type="PANTHER" id="PTHR24252:SF7">
    <property type="entry name" value="HYALIN"/>
    <property type="match status" value="1"/>
</dbReference>
<keyword evidence="1" id="KW-1015">Disulfide bond</keyword>
<feature type="chain" id="PRO_5032714886" description="Peptidase S1 domain-containing protein" evidence="2">
    <location>
        <begin position="25"/>
        <end position="155"/>
    </location>
</feature>
<evidence type="ECO:0000313" key="5">
    <source>
        <dbReference type="Proteomes" id="UP000663879"/>
    </source>
</evidence>
<dbReference type="Pfam" id="PF00089">
    <property type="entry name" value="Trypsin"/>
    <property type="match status" value="1"/>
</dbReference>
<comment type="caution">
    <text evidence="4">The sequence shown here is derived from an EMBL/GenBank/DDBJ whole genome shotgun (WGS) entry which is preliminary data.</text>
</comment>
<feature type="signal peptide" evidence="2">
    <location>
        <begin position="1"/>
        <end position="24"/>
    </location>
</feature>
<name>A0A814FBL0_9BILA</name>
<feature type="domain" description="Peptidase S1" evidence="3">
    <location>
        <begin position="41"/>
        <end position="122"/>
    </location>
</feature>
<keyword evidence="2" id="KW-0732">Signal</keyword>
<sequence>MKFLNFAFFFLLLQAFSILNKAIAQFDFDCGVPDEKSQTKIVNGKVALDNAWPWMVAIYMDSFICGDSIIVPDLIITAAHCVDDEVFFSYEFVYGTNKISSYNFQGETASKIYIHPDYFSSQGIEHFKISGFSKGSDEKLAIQLLDKDRNKMRKL</sequence>
<organism evidence="4 5">
    <name type="scientific">Brachionus calyciflorus</name>
    <dbReference type="NCBI Taxonomy" id="104777"/>
    <lineage>
        <taxon>Eukaryota</taxon>
        <taxon>Metazoa</taxon>
        <taxon>Spiralia</taxon>
        <taxon>Gnathifera</taxon>
        <taxon>Rotifera</taxon>
        <taxon>Eurotatoria</taxon>
        <taxon>Monogononta</taxon>
        <taxon>Pseudotrocha</taxon>
        <taxon>Ploima</taxon>
        <taxon>Brachionidae</taxon>
        <taxon>Brachionus</taxon>
    </lineage>
</organism>
<evidence type="ECO:0000256" key="1">
    <source>
        <dbReference type="ARBA" id="ARBA00023157"/>
    </source>
</evidence>
<dbReference type="Proteomes" id="UP000663879">
    <property type="component" value="Unassembled WGS sequence"/>
</dbReference>
<dbReference type="PROSITE" id="PS00134">
    <property type="entry name" value="TRYPSIN_HIS"/>
    <property type="match status" value="1"/>
</dbReference>
<proteinExistence type="predicted"/>
<keyword evidence="5" id="KW-1185">Reference proteome</keyword>